<feature type="transmembrane region" description="Helical" evidence="1">
    <location>
        <begin position="21"/>
        <end position="39"/>
    </location>
</feature>
<accession>A0AAE0LQL6</accession>
<comment type="caution">
    <text evidence="2">The sequence shown here is derived from an EMBL/GenBank/DDBJ whole genome shotgun (WGS) entry which is preliminary data.</text>
</comment>
<keyword evidence="3" id="KW-1185">Reference proteome</keyword>
<keyword evidence="1" id="KW-1133">Transmembrane helix</keyword>
<reference evidence="2" key="1">
    <citation type="journal article" date="2023" name="Mol. Phylogenet. Evol.">
        <title>Genome-scale phylogeny and comparative genomics of the fungal order Sordariales.</title>
        <authorList>
            <person name="Hensen N."/>
            <person name="Bonometti L."/>
            <person name="Westerberg I."/>
            <person name="Brannstrom I.O."/>
            <person name="Guillou S."/>
            <person name="Cros-Aarteil S."/>
            <person name="Calhoun S."/>
            <person name="Haridas S."/>
            <person name="Kuo A."/>
            <person name="Mondo S."/>
            <person name="Pangilinan J."/>
            <person name="Riley R."/>
            <person name="LaButti K."/>
            <person name="Andreopoulos B."/>
            <person name="Lipzen A."/>
            <person name="Chen C."/>
            <person name="Yan M."/>
            <person name="Daum C."/>
            <person name="Ng V."/>
            <person name="Clum A."/>
            <person name="Steindorff A."/>
            <person name="Ohm R.A."/>
            <person name="Martin F."/>
            <person name="Silar P."/>
            <person name="Natvig D.O."/>
            <person name="Lalanne C."/>
            <person name="Gautier V."/>
            <person name="Ament-Velasquez S.L."/>
            <person name="Kruys A."/>
            <person name="Hutchinson M.I."/>
            <person name="Powell A.J."/>
            <person name="Barry K."/>
            <person name="Miller A.N."/>
            <person name="Grigoriev I.V."/>
            <person name="Debuchy R."/>
            <person name="Gladieux P."/>
            <person name="Hiltunen Thoren M."/>
            <person name="Johannesson H."/>
        </authorList>
    </citation>
    <scope>NUCLEOTIDE SEQUENCE</scope>
    <source>
        <strain evidence="2">CBS 168.71</strain>
    </source>
</reference>
<evidence type="ECO:0000256" key="1">
    <source>
        <dbReference type="SAM" id="Phobius"/>
    </source>
</evidence>
<sequence>MEHPSEWSGGISMLNCVYKELLYFLNITFLFSITHIFTFTRQQQHQQLNTTFTQLHSPAFAPTPTVKMPNTGKCTNSITNPNWTSWKKSHPGSKLNPNLEKIACPCRAFRAKDASKPDKKCTCNHDNRLHMP</sequence>
<dbReference type="RefSeq" id="XP_062657174.1">
    <property type="nucleotide sequence ID" value="XM_062804430.1"/>
</dbReference>
<proteinExistence type="predicted"/>
<dbReference type="GeneID" id="87841378"/>
<protein>
    <submittedName>
        <fullName evidence="2">Uncharacterized protein</fullName>
    </submittedName>
</protein>
<evidence type="ECO:0000313" key="2">
    <source>
        <dbReference type="EMBL" id="KAK3293660.1"/>
    </source>
</evidence>
<gene>
    <name evidence="2" type="ORF">B0H64DRAFT_405210</name>
</gene>
<name>A0AAE0LQL6_9PEZI</name>
<organism evidence="2 3">
    <name type="scientific">Chaetomium fimeti</name>
    <dbReference type="NCBI Taxonomy" id="1854472"/>
    <lineage>
        <taxon>Eukaryota</taxon>
        <taxon>Fungi</taxon>
        <taxon>Dikarya</taxon>
        <taxon>Ascomycota</taxon>
        <taxon>Pezizomycotina</taxon>
        <taxon>Sordariomycetes</taxon>
        <taxon>Sordariomycetidae</taxon>
        <taxon>Sordariales</taxon>
        <taxon>Chaetomiaceae</taxon>
        <taxon>Chaetomium</taxon>
    </lineage>
</organism>
<keyword evidence="1" id="KW-0812">Transmembrane</keyword>
<reference evidence="2" key="2">
    <citation type="submission" date="2023-06" db="EMBL/GenBank/DDBJ databases">
        <authorList>
            <consortium name="Lawrence Berkeley National Laboratory"/>
            <person name="Haridas S."/>
            <person name="Hensen N."/>
            <person name="Bonometti L."/>
            <person name="Westerberg I."/>
            <person name="Brannstrom I.O."/>
            <person name="Guillou S."/>
            <person name="Cros-Aarteil S."/>
            <person name="Calhoun S."/>
            <person name="Kuo A."/>
            <person name="Mondo S."/>
            <person name="Pangilinan J."/>
            <person name="Riley R."/>
            <person name="Labutti K."/>
            <person name="Andreopoulos B."/>
            <person name="Lipzen A."/>
            <person name="Chen C."/>
            <person name="Yanf M."/>
            <person name="Daum C."/>
            <person name="Ng V."/>
            <person name="Clum A."/>
            <person name="Steindorff A."/>
            <person name="Ohm R."/>
            <person name="Martin F."/>
            <person name="Silar P."/>
            <person name="Natvig D."/>
            <person name="Lalanne C."/>
            <person name="Gautier V."/>
            <person name="Ament-Velasquez S.L."/>
            <person name="Kruys A."/>
            <person name="Hutchinson M.I."/>
            <person name="Powell A.J."/>
            <person name="Barry K."/>
            <person name="Miller A.N."/>
            <person name="Grigoriev I.V."/>
            <person name="Debuchy R."/>
            <person name="Gladieux P."/>
            <person name="Thoren M.H."/>
            <person name="Johannesson H."/>
        </authorList>
    </citation>
    <scope>NUCLEOTIDE SEQUENCE</scope>
    <source>
        <strain evidence="2">CBS 168.71</strain>
    </source>
</reference>
<dbReference type="EMBL" id="JAUEPN010000006">
    <property type="protein sequence ID" value="KAK3293660.1"/>
    <property type="molecule type" value="Genomic_DNA"/>
</dbReference>
<dbReference type="AlphaFoldDB" id="A0AAE0LQL6"/>
<keyword evidence="1" id="KW-0472">Membrane</keyword>
<evidence type="ECO:0000313" key="3">
    <source>
        <dbReference type="Proteomes" id="UP001278766"/>
    </source>
</evidence>
<dbReference type="Proteomes" id="UP001278766">
    <property type="component" value="Unassembled WGS sequence"/>
</dbReference>